<dbReference type="Pfam" id="PF13640">
    <property type="entry name" value="2OG-FeII_Oxy_3"/>
    <property type="match status" value="1"/>
</dbReference>
<dbReference type="EMBL" id="FNCN01000001">
    <property type="protein sequence ID" value="SDF99426.1"/>
    <property type="molecule type" value="Genomic_DNA"/>
</dbReference>
<dbReference type="Gene3D" id="2.60.120.620">
    <property type="entry name" value="q2cbj1_9rhob like domain"/>
    <property type="match status" value="1"/>
</dbReference>
<evidence type="ECO:0000259" key="4">
    <source>
        <dbReference type="SMART" id="SM00702"/>
    </source>
</evidence>
<dbReference type="InterPro" id="IPR044862">
    <property type="entry name" value="Pro_4_hyd_alph_FE2OG_OXY"/>
</dbReference>
<dbReference type="AlphaFoldDB" id="A0A1G7QLN9"/>
<dbReference type="Proteomes" id="UP000198923">
    <property type="component" value="Unassembled WGS sequence"/>
</dbReference>
<organism evidence="5 6">
    <name type="scientific">Sinosporangium album</name>
    <dbReference type="NCBI Taxonomy" id="504805"/>
    <lineage>
        <taxon>Bacteria</taxon>
        <taxon>Bacillati</taxon>
        <taxon>Actinomycetota</taxon>
        <taxon>Actinomycetes</taxon>
        <taxon>Streptosporangiales</taxon>
        <taxon>Streptosporangiaceae</taxon>
        <taxon>Sinosporangium</taxon>
    </lineage>
</organism>
<name>A0A1G7QLN9_9ACTN</name>
<dbReference type="SMART" id="SM00702">
    <property type="entry name" value="P4Hc"/>
    <property type="match status" value="1"/>
</dbReference>
<keyword evidence="2" id="KW-0223">Dioxygenase</keyword>
<dbReference type="GO" id="GO:0031418">
    <property type="term" value="F:L-ascorbic acid binding"/>
    <property type="evidence" value="ECO:0007669"/>
    <property type="project" value="InterPro"/>
</dbReference>
<reference evidence="5 6" key="1">
    <citation type="submission" date="2016-10" db="EMBL/GenBank/DDBJ databases">
        <authorList>
            <person name="de Groot N.N."/>
        </authorList>
    </citation>
    <scope>NUCLEOTIDE SEQUENCE [LARGE SCALE GENOMIC DNA]</scope>
    <source>
        <strain evidence="5 6">CPCC 201354</strain>
    </source>
</reference>
<dbReference type="RefSeq" id="WP_093166980.1">
    <property type="nucleotide sequence ID" value="NZ_FNCN01000001.1"/>
</dbReference>
<protein>
    <submittedName>
        <fullName evidence="5">2OG-Fe(II) oxygenase superfamily protein</fullName>
    </submittedName>
</protein>
<dbReference type="GO" id="GO:0016705">
    <property type="term" value="F:oxidoreductase activity, acting on paired donors, with incorporation or reduction of molecular oxygen"/>
    <property type="evidence" value="ECO:0007669"/>
    <property type="project" value="InterPro"/>
</dbReference>
<comment type="cofactor">
    <cofactor evidence="1">
        <name>L-ascorbate</name>
        <dbReference type="ChEBI" id="CHEBI:38290"/>
    </cofactor>
</comment>
<evidence type="ECO:0000313" key="5">
    <source>
        <dbReference type="EMBL" id="SDF99426.1"/>
    </source>
</evidence>
<keyword evidence="6" id="KW-1185">Reference proteome</keyword>
<evidence type="ECO:0000256" key="2">
    <source>
        <dbReference type="ARBA" id="ARBA00022964"/>
    </source>
</evidence>
<dbReference type="GO" id="GO:0005506">
    <property type="term" value="F:iron ion binding"/>
    <property type="evidence" value="ECO:0007669"/>
    <property type="project" value="InterPro"/>
</dbReference>
<dbReference type="InterPro" id="IPR006620">
    <property type="entry name" value="Pro_4_hyd_alph"/>
</dbReference>
<sequence length="217" mass="24058">MTTPTTSLISFDHTTVEDAPFRWHHVLDTFRPADAAELRGTFPRDGFRMVSRTGVDKSYAMYYRRLHPMDGGEAPPEPALPDPWRHFVAEVTGPAYRAAVAALTGLPIETASIEVNLWRYGASCWLDPHVDKPEKIVTHVLYFNESWPTGRGGDLLLLGSSSEGDVVRRVAPAANSGVLLVRGDRSWHAVERVRDGEALERLSAQVVFHQAAQEITA</sequence>
<accession>A0A1G7QLN9</accession>
<dbReference type="OrthoDB" id="484647at2"/>
<dbReference type="GO" id="GO:0051213">
    <property type="term" value="F:dioxygenase activity"/>
    <property type="evidence" value="ECO:0007669"/>
    <property type="project" value="UniProtKB-KW"/>
</dbReference>
<feature type="domain" description="Prolyl 4-hydroxylase alpha subunit" evidence="4">
    <location>
        <begin position="21"/>
        <end position="209"/>
    </location>
</feature>
<evidence type="ECO:0000313" key="6">
    <source>
        <dbReference type="Proteomes" id="UP000198923"/>
    </source>
</evidence>
<evidence type="ECO:0000256" key="1">
    <source>
        <dbReference type="ARBA" id="ARBA00001961"/>
    </source>
</evidence>
<proteinExistence type="predicted"/>
<dbReference type="STRING" id="504805.SAMN05421505_10136"/>
<evidence type="ECO:0000256" key="3">
    <source>
        <dbReference type="ARBA" id="ARBA00023002"/>
    </source>
</evidence>
<gene>
    <name evidence="5" type="ORF">SAMN05421505_10136</name>
</gene>
<keyword evidence="3" id="KW-0560">Oxidoreductase</keyword>